<evidence type="ECO:0000256" key="1">
    <source>
        <dbReference type="SAM" id="MobiDB-lite"/>
    </source>
</evidence>
<feature type="non-terminal residue" evidence="2">
    <location>
        <position position="76"/>
    </location>
</feature>
<dbReference type="EMBL" id="CADCVQ010000006">
    <property type="protein sequence ID" value="CAA9471472.1"/>
    <property type="molecule type" value="Genomic_DNA"/>
</dbReference>
<accession>A0A6J4RE40</accession>
<gene>
    <name evidence="2" type="ORF">AVDCRST_MAG67-58</name>
</gene>
<name>A0A6J4RE40_9ACTN</name>
<evidence type="ECO:0000313" key="2">
    <source>
        <dbReference type="EMBL" id="CAA9471472.1"/>
    </source>
</evidence>
<proteinExistence type="predicted"/>
<protein>
    <submittedName>
        <fullName evidence="2">Uncharacterized protein</fullName>
    </submittedName>
</protein>
<reference evidence="2" key="1">
    <citation type="submission" date="2020-02" db="EMBL/GenBank/DDBJ databases">
        <authorList>
            <person name="Meier V. D."/>
        </authorList>
    </citation>
    <scope>NUCLEOTIDE SEQUENCE</scope>
    <source>
        <strain evidence="2">AVDCRST_MAG67</strain>
    </source>
</reference>
<feature type="non-terminal residue" evidence="2">
    <location>
        <position position="1"/>
    </location>
</feature>
<dbReference type="AlphaFoldDB" id="A0A6J4RE40"/>
<feature type="compositionally biased region" description="Basic residues" evidence="1">
    <location>
        <begin position="56"/>
        <end position="76"/>
    </location>
</feature>
<sequence length="76" mass="8786">GEDRRGGRYRSCHPGRSGRGGGGDRAVDRVRDALRRDRRDRPHRRDRAVVPAGRSQLRRLRPHAPHQRARSVPRHL</sequence>
<organism evidence="2">
    <name type="scientific">uncultured Solirubrobacteraceae bacterium</name>
    <dbReference type="NCBI Taxonomy" id="1162706"/>
    <lineage>
        <taxon>Bacteria</taxon>
        <taxon>Bacillati</taxon>
        <taxon>Actinomycetota</taxon>
        <taxon>Thermoleophilia</taxon>
        <taxon>Solirubrobacterales</taxon>
        <taxon>Solirubrobacteraceae</taxon>
        <taxon>environmental samples</taxon>
    </lineage>
</organism>
<feature type="compositionally biased region" description="Basic and acidic residues" evidence="1">
    <location>
        <begin position="25"/>
        <end position="40"/>
    </location>
</feature>
<feature type="region of interest" description="Disordered" evidence="1">
    <location>
        <begin position="1"/>
        <end position="76"/>
    </location>
</feature>